<organism evidence="2 3">
    <name type="scientific">Rhizophagus irregularis</name>
    <dbReference type="NCBI Taxonomy" id="588596"/>
    <lineage>
        <taxon>Eukaryota</taxon>
        <taxon>Fungi</taxon>
        <taxon>Fungi incertae sedis</taxon>
        <taxon>Mucoromycota</taxon>
        <taxon>Glomeromycotina</taxon>
        <taxon>Glomeromycetes</taxon>
        <taxon>Glomerales</taxon>
        <taxon>Glomeraceae</taxon>
        <taxon>Rhizophagus</taxon>
    </lineage>
</organism>
<evidence type="ECO:0000313" key="3">
    <source>
        <dbReference type="Proteomes" id="UP000232688"/>
    </source>
</evidence>
<dbReference type="EMBL" id="LLXH01002297">
    <property type="protein sequence ID" value="PKC56062.1"/>
    <property type="molecule type" value="Genomic_DNA"/>
</dbReference>
<reference evidence="2 3" key="2">
    <citation type="submission" date="2017-10" db="EMBL/GenBank/DDBJ databases">
        <title>Genome analyses suggest a sexual origin of heterokaryosis in a supposedly ancient asexual fungus.</title>
        <authorList>
            <person name="Corradi N."/>
            <person name="Sedzielewska K."/>
            <person name="Noel J."/>
            <person name="Charron P."/>
            <person name="Farinelli L."/>
            <person name="Marton T."/>
            <person name="Kruger M."/>
            <person name="Pelin A."/>
            <person name="Brachmann A."/>
            <person name="Corradi N."/>
        </authorList>
    </citation>
    <scope>NUCLEOTIDE SEQUENCE [LARGE SCALE GENOMIC DNA]</scope>
    <source>
        <strain evidence="2 3">A1</strain>
    </source>
</reference>
<evidence type="ECO:0000313" key="2">
    <source>
        <dbReference type="EMBL" id="PKC56062.1"/>
    </source>
</evidence>
<name>A0A2N0QYB5_9GLOM</name>
<reference evidence="1" key="3">
    <citation type="submission" date="2020-05" db="EMBL/GenBank/DDBJ databases">
        <authorList>
            <person name="Rincon C."/>
            <person name="Sanders R I."/>
            <person name="Robbins C."/>
            <person name="Chaturvedi A."/>
        </authorList>
    </citation>
    <scope>NUCLEOTIDE SEQUENCE</scope>
    <source>
        <strain evidence="1">CHB12</strain>
    </source>
</reference>
<protein>
    <submittedName>
        <fullName evidence="2">Uncharacterized protein</fullName>
    </submittedName>
</protein>
<dbReference type="Proteomes" id="UP000684084">
    <property type="component" value="Unassembled WGS sequence"/>
</dbReference>
<comment type="caution">
    <text evidence="2">The sequence shown here is derived from an EMBL/GenBank/DDBJ whole genome shotgun (WGS) entry which is preliminary data.</text>
</comment>
<dbReference type="AlphaFoldDB" id="A0A2N0QYB5"/>
<sequence length="104" mass="12011">MNAYPGQDTINHITNFISHHNVIVASITFKSQVGIILVVNYIKEAEKIFVDQQVIESLKEKFTGFEHTLGNELYVKMTRLLSLSNNKPWLLRITVWRRLVVTTP</sequence>
<dbReference type="EMBL" id="CAGKOT010000020">
    <property type="protein sequence ID" value="CAB5364747.1"/>
    <property type="molecule type" value="Genomic_DNA"/>
</dbReference>
<reference evidence="2 3" key="1">
    <citation type="submission" date="2017-10" db="EMBL/GenBank/DDBJ databases">
        <title>Extensive intraspecific genome diversity in a model arbuscular mycorrhizal fungus.</title>
        <authorList>
            <person name="Chen E.C.H."/>
            <person name="Morin E."/>
            <person name="Baudet D."/>
            <person name="Noel J."/>
            <person name="Ndikumana S."/>
            <person name="Charron P."/>
            <person name="St-Onge C."/>
            <person name="Giorgi J."/>
            <person name="Grigoriev I.V."/>
            <person name="Roux C."/>
            <person name="Martin F.M."/>
            <person name="Corradi N."/>
        </authorList>
    </citation>
    <scope>NUCLEOTIDE SEQUENCE [LARGE SCALE GENOMIC DNA]</scope>
    <source>
        <strain evidence="2 3">A1</strain>
    </source>
</reference>
<dbReference type="Proteomes" id="UP000232688">
    <property type="component" value="Unassembled WGS sequence"/>
</dbReference>
<proteinExistence type="predicted"/>
<gene>
    <name evidence="1" type="ORF">CHRIB12_LOCUS10127</name>
    <name evidence="2" type="ORF">RhiirA1_474571</name>
</gene>
<dbReference type="VEuPathDB" id="FungiDB:RhiirA1_474571"/>
<evidence type="ECO:0000313" key="1">
    <source>
        <dbReference type="EMBL" id="CAB5364747.1"/>
    </source>
</evidence>
<accession>A0A2N0QYB5</accession>